<dbReference type="Gene3D" id="3.50.50.60">
    <property type="entry name" value="FAD/NAD(P)-binding domain"/>
    <property type="match status" value="2"/>
</dbReference>
<evidence type="ECO:0000256" key="1">
    <source>
        <dbReference type="ARBA" id="ARBA00022630"/>
    </source>
</evidence>
<gene>
    <name evidence="3" type="ORF">SAMN05660197_1581</name>
</gene>
<dbReference type="AlphaFoldDB" id="A0A1W1WU96"/>
<dbReference type="EMBL" id="FWWZ01000001">
    <property type="protein sequence ID" value="SMC09759.1"/>
    <property type="molecule type" value="Genomic_DNA"/>
</dbReference>
<dbReference type="PRINTS" id="PR00368">
    <property type="entry name" value="FADPNR"/>
</dbReference>
<reference evidence="4" key="1">
    <citation type="submission" date="2017-04" db="EMBL/GenBank/DDBJ databases">
        <authorList>
            <person name="Varghese N."/>
            <person name="Submissions S."/>
        </authorList>
    </citation>
    <scope>NUCLEOTIDE SEQUENCE [LARGE SCALE GENOMIC DNA]</scope>
    <source>
        <strain evidence="4">DSM 16512</strain>
    </source>
</reference>
<keyword evidence="1" id="KW-0285">Flavoprotein</keyword>
<evidence type="ECO:0000313" key="4">
    <source>
        <dbReference type="Proteomes" id="UP000192602"/>
    </source>
</evidence>
<dbReference type="SUPFAM" id="SSF51905">
    <property type="entry name" value="FAD/NAD(P)-binding domain"/>
    <property type="match status" value="2"/>
</dbReference>
<name>A0A1W1WU96_9BACT</name>
<evidence type="ECO:0000313" key="3">
    <source>
        <dbReference type="EMBL" id="SMC09759.1"/>
    </source>
</evidence>
<dbReference type="STRING" id="1069081.SAMN05660197_1581"/>
<dbReference type="GO" id="GO:0016491">
    <property type="term" value="F:oxidoreductase activity"/>
    <property type="evidence" value="ECO:0007669"/>
    <property type="project" value="UniProtKB-KW"/>
</dbReference>
<dbReference type="InterPro" id="IPR050097">
    <property type="entry name" value="Ferredoxin-NADP_redctase_2"/>
</dbReference>
<protein>
    <submittedName>
        <fullName evidence="3">Thioredoxin reductase (NADPH)</fullName>
    </submittedName>
</protein>
<dbReference type="Proteomes" id="UP000192602">
    <property type="component" value="Unassembled WGS sequence"/>
</dbReference>
<evidence type="ECO:0000256" key="2">
    <source>
        <dbReference type="ARBA" id="ARBA00023002"/>
    </source>
</evidence>
<sequence>MQKVYDIAIIGAGPAGIGTAIESFAFGIKDILLIEKAQNHSATIRTFYKDNKRVDKDWMGQKVECEGNIVFMDGTKETTLDLFDRLLDKHKIETMFNTEVEKVEKKQDLFEIFTTNNEKFLAKNVVIAIGKMGKPNKPSYKIPPSIKQFINFNLDKCGKGEKILVVGGGNSAAEYAYFLADSNDVTLNYRREKFTRLNPENEKIINEYVQKGKLKLKMGVDIDHLESEHGKPKVVFTDGSNEVYDRIIYAIGGTTPTEFLRKCGIELEGKKVAVDESYQTKTPGLYAAGDIVTETGGSIAIALNHGYAIAKHIKENQR</sequence>
<keyword evidence="2" id="KW-0560">Oxidoreductase</keyword>
<dbReference type="InterPro" id="IPR036188">
    <property type="entry name" value="FAD/NAD-bd_sf"/>
</dbReference>
<dbReference type="PANTHER" id="PTHR48105">
    <property type="entry name" value="THIOREDOXIN REDUCTASE 1-RELATED-RELATED"/>
    <property type="match status" value="1"/>
</dbReference>
<organism evidence="3 4">
    <name type="scientific">Nitratiruptor tergarcus DSM 16512</name>
    <dbReference type="NCBI Taxonomy" id="1069081"/>
    <lineage>
        <taxon>Bacteria</taxon>
        <taxon>Pseudomonadati</taxon>
        <taxon>Campylobacterota</taxon>
        <taxon>Epsilonproteobacteria</taxon>
        <taxon>Nautiliales</taxon>
        <taxon>Nitratiruptoraceae</taxon>
        <taxon>Nitratiruptor</taxon>
    </lineage>
</organism>
<keyword evidence="4" id="KW-1185">Reference proteome</keyword>
<accession>A0A1W1WU96</accession>
<dbReference type="Pfam" id="PF13738">
    <property type="entry name" value="Pyr_redox_3"/>
    <property type="match status" value="1"/>
</dbReference>
<dbReference type="PRINTS" id="PR00469">
    <property type="entry name" value="PNDRDTASEII"/>
</dbReference>
<proteinExistence type="predicted"/>
<dbReference type="OrthoDB" id="9778740at2"/>
<dbReference type="RefSeq" id="WP_084275984.1">
    <property type="nucleotide sequence ID" value="NZ_AP026671.1"/>
</dbReference>